<organism evidence="8 9">
    <name type="scientific">Pseudoponticoccus marisrubri</name>
    <dbReference type="NCBI Taxonomy" id="1685382"/>
    <lineage>
        <taxon>Bacteria</taxon>
        <taxon>Pseudomonadati</taxon>
        <taxon>Pseudomonadota</taxon>
        <taxon>Alphaproteobacteria</taxon>
        <taxon>Rhodobacterales</taxon>
        <taxon>Roseobacteraceae</taxon>
        <taxon>Pseudoponticoccus</taxon>
    </lineage>
</organism>
<feature type="transmembrane region" description="Helical" evidence="7">
    <location>
        <begin position="143"/>
        <end position="176"/>
    </location>
</feature>
<keyword evidence="4 7" id="KW-1133">Transmembrane helix</keyword>
<evidence type="ECO:0000313" key="8">
    <source>
        <dbReference type="EMBL" id="KUF10701.1"/>
    </source>
</evidence>
<proteinExistence type="predicted"/>
<dbReference type="RefSeq" id="WP_058862541.1">
    <property type="nucleotide sequence ID" value="NZ_LPXO01000006.1"/>
</dbReference>
<name>A0A0W7WJD3_9RHOB</name>
<dbReference type="GO" id="GO:0005886">
    <property type="term" value="C:plasma membrane"/>
    <property type="evidence" value="ECO:0007669"/>
    <property type="project" value="UniProtKB-SubCell"/>
</dbReference>
<dbReference type="Pfam" id="PF03631">
    <property type="entry name" value="Virul_fac_BrkB"/>
    <property type="match status" value="1"/>
</dbReference>
<keyword evidence="2" id="KW-1003">Cell membrane</keyword>
<protein>
    <submittedName>
        <fullName evidence="8">Ribonuclease BN</fullName>
    </submittedName>
</protein>
<dbReference type="PANTHER" id="PTHR30213:SF0">
    <property type="entry name" value="UPF0761 MEMBRANE PROTEIN YIHY"/>
    <property type="match status" value="1"/>
</dbReference>
<dbReference type="PIRSF" id="PIRSF035875">
    <property type="entry name" value="RNase_BN"/>
    <property type="match status" value="1"/>
</dbReference>
<evidence type="ECO:0000256" key="4">
    <source>
        <dbReference type="ARBA" id="ARBA00022989"/>
    </source>
</evidence>
<keyword evidence="3 7" id="KW-0812">Transmembrane</keyword>
<evidence type="ECO:0000256" key="2">
    <source>
        <dbReference type="ARBA" id="ARBA00022475"/>
    </source>
</evidence>
<reference evidence="8 9" key="1">
    <citation type="submission" date="2015-12" db="EMBL/GenBank/DDBJ databases">
        <authorList>
            <person name="Shamseldin A."/>
            <person name="Moawad H."/>
            <person name="Abd El-Rahim W.M."/>
            <person name="Sadowsky M.J."/>
        </authorList>
    </citation>
    <scope>NUCLEOTIDE SEQUENCE [LARGE SCALE GENOMIC DNA]</scope>
    <source>
        <strain evidence="8 9">SJ5A-1</strain>
    </source>
</reference>
<comment type="subcellular location">
    <subcellularLocation>
        <location evidence="1">Cell membrane</location>
        <topology evidence="1">Multi-pass membrane protein</topology>
    </subcellularLocation>
</comment>
<feature type="transmembrane region" description="Helical" evidence="7">
    <location>
        <begin position="254"/>
        <end position="278"/>
    </location>
</feature>
<dbReference type="NCBIfam" id="TIGR00765">
    <property type="entry name" value="yihY_not_rbn"/>
    <property type="match status" value="1"/>
</dbReference>
<evidence type="ECO:0000256" key="6">
    <source>
        <dbReference type="SAM" id="MobiDB-lite"/>
    </source>
</evidence>
<feature type="region of interest" description="Disordered" evidence="6">
    <location>
        <begin position="285"/>
        <end position="316"/>
    </location>
</feature>
<dbReference type="STRING" id="1685382.AVJ23_11960"/>
<evidence type="ECO:0000256" key="7">
    <source>
        <dbReference type="SAM" id="Phobius"/>
    </source>
</evidence>
<dbReference type="InterPro" id="IPR017039">
    <property type="entry name" value="Virul_fac_BrkB"/>
</dbReference>
<feature type="transmembrane region" description="Helical" evidence="7">
    <location>
        <begin position="220"/>
        <end position="242"/>
    </location>
</feature>
<accession>A0A0W7WJD3</accession>
<dbReference type="OrthoDB" id="9781030at2"/>
<evidence type="ECO:0000256" key="1">
    <source>
        <dbReference type="ARBA" id="ARBA00004651"/>
    </source>
</evidence>
<keyword evidence="9" id="KW-1185">Reference proteome</keyword>
<sequence length="316" mass="33723">MARGREARTPLNIPPRGYLDILWRIYGKLGERNIGLLAAGIAFYGLLSVFPGITALVAVSGMLVDPEMLVEFSDTVATLLPPQAADILLGQLDDVVGSDQSSLSLAALLATGLALFSASRAVENFIAGLNVIYEEKEERGFFMLKLLTLGLTLAMMLGLMVSAIVVAAIPAIVALVSQNPTIVSVLMLIRWPVLFALGVVGIAALYRFGPNRSAARWRWLTPGAALACTLWVAGSIGFSRYVQSFGTYNETFGALGGVIVLLTWMWLSAYIVLLGAQADAELEAQTRRDSTTGPERPMGERGAVKADTLGETMVGD</sequence>
<gene>
    <name evidence="8" type="ORF">AVJ23_11960</name>
</gene>
<comment type="caution">
    <text evidence="8">The sequence shown here is derived from an EMBL/GenBank/DDBJ whole genome shotgun (WGS) entry which is preliminary data.</text>
</comment>
<dbReference type="PANTHER" id="PTHR30213">
    <property type="entry name" value="INNER MEMBRANE PROTEIN YHJD"/>
    <property type="match status" value="1"/>
</dbReference>
<evidence type="ECO:0000313" key="9">
    <source>
        <dbReference type="Proteomes" id="UP000054396"/>
    </source>
</evidence>
<dbReference type="EMBL" id="LPXO01000006">
    <property type="protein sequence ID" value="KUF10701.1"/>
    <property type="molecule type" value="Genomic_DNA"/>
</dbReference>
<keyword evidence="5 7" id="KW-0472">Membrane</keyword>
<feature type="transmembrane region" description="Helical" evidence="7">
    <location>
        <begin position="188"/>
        <end position="208"/>
    </location>
</feature>
<feature type="transmembrane region" description="Helical" evidence="7">
    <location>
        <begin position="34"/>
        <end position="59"/>
    </location>
</feature>
<evidence type="ECO:0000256" key="5">
    <source>
        <dbReference type="ARBA" id="ARBA00023136"/>
    </source>
</evidence>
<evidence type="ECO:0000256" key="3">
    <source>
        <dbReference type="ARBA" id="ARBA00022692"/>
    </source>
</evidence>
<dbReference type="Proteomes" id="UP000054396">
    <property type="component" value="Unassembled WGS sequence"/>
</dbReference>
<dbReference type="AlphaFoldDB" id="A0A0W7WJD3"/>